<proteinExistence type="predicted"/>
<sequence length="165" mass="18852">MLQVRLANTNDIALIQALADKVWPQTYQSILSPEQLTFMLDMMYSNEALIQQMTEKQHQFLIMTDDEQPVAYASYSTTNDPAVYKLHKIYLDPACQGKGAGKFLINTIADMVKEKGAEILELDVNRFNKALHFYEKVGFTVVKEKNTDIGNGFLMEDYVMQRSLV</sequence>
<dbReference type="STRING" id="1419482.SAMN05444266_10110"/>
<evidence type="ECO:0000259" key="3">
    <source>
        <dbReference type="PROSITE" id="PS51186"/>
    </source>
</evidence>
<gene>
    <name evidence="4" type="ORF">SAMN05444266_10110</name>
</gene>
<dbReference type="PIRSF" id="PIRSF037663">
    <property type="entry name" value="Acetyltransf_GNAT_prd"/>
    <property type="match status" value="1"/>
</dbReference>
<dbReference type="GO" id="GO:0016747">
    <property type="term" value="F:acyltransferase activity, transferring groups other than amino-acyl groups"/>
    <property type="evidence" value="ECO:0007669"/>
    <property type="project" value="InterPro"/>
</dbReference>
<dbReference type="AlphaFoldDB" id="A0A1M6UZX0"/>
<dbReference type="Gene3D" id="3.40.630.30">
    <property type="match status" value="1"/>
</dbReference>
<dbReference type="CDD" id="cd04301">
    <property type="entry name" value="NAT_SF"/>
    <property type="match status" value="1"/>
</dbReference>
<evidence type="ECO:0000313" key="4">
    <source>
        <dbReference type="EMBL" id="SHK74753.1"/>
    </source>
</evidence>
<dbReference type="PANTHER" id="PTHR43877">
    <property type="entry name" value="AMINOALKYLPHOSPHONATE N-ACETYLTRANSFERASE-RELATED-RELATED"/>
    <property type="match status" value="1"/>
</dbReference>
<protein>
    <submittedName>
        <fullName evidence="4">Acetyltransferase (GNAT) domain-containing protein</fullName>
    </submittedName>
</protein>
<evidence type="ECO:0000256" key="1">
    <source>
        <dbReference type="ARBA" id="ARBA00022679"/>
    </source>
</evidence>
<keyword evidence="1 4" id="KW-0808">Transferase</keyword>
<dbReference type="InterPro" id="IPR050832">
    <property type="entry name" value="Bact_Acetyltransf"/>
</dbReference>
<keyword evidence="2" id="KW-0012">Acyltransferase</keyword>
<dbReference type="PANTHER" id="PTHR43877:SF2">
    <property type="entry name" value="AMINOALKYLPHOSPHONATE N-ACETYLTRANSFERASE-RELATED"/>
    <property type="match status" value="1"/>
</dbReference>
<dbReference type="PROSITE" id="PS51186">
    <property type="entry name" value="GNAT"/>
    <property type="match status" value="1"/>
</dbReference>
<dbReference type="RefSeq" id="WP_073076841.1">
    <property type="nucleotide sequence ID" value="NZ_FRBL01000001.1"/>
</dbReference>
<dbReference type="Pfam" id="PF13673">
    <property type="entry name" value="Acetyltransf_10"/>
    <property type="match status" value="1"/>
</dbReference>
<dbReference type="SUPFAM" id="SSF55729">
    <property type="entry name" value="Acyl-CoA N-acyltransferases (Nat)"/>
    <property type="match status" value="1"/>
</dbReference>
<dbReference type="InterPro" id="IPR000182">
    <property type="entry name" value="GNAT_dom"/>
</dbReference>
<dbReference type="EMBL" id="FRBL01000001">
    <property type="protein sequence ID" value="SHK74753.1"/>
    <property type="molecule type" value="Genomic_DNA"/>
</dbReference>
<name>A0A1M6UZX0_9BACT</name>
<reference evidence="4 5" key="1">
    <citation type="submission" date="2016-11" db="EMBL/GenBank/DDBJ databases">
        <authorList>
            <person name="Jaros S."/>
            <person name="Januszkiewicz K."/>
            <person name="Wedrychowicz H."/>
        </authorList>
    </citation>
    <scope>NUCLEOTIDE SEQUENCE [LARGE SCALE GENOMIC DNA]</scope>
    <source>
        <strain evidence="4 5">DSM 27406</strain>
    </source>
</reference>
<evidence type="ECO:0000256" key="2">
    <source>
        <dbReference type="ARBA" id="ARBA00023315"/>
    </source>
</evidence>
<feature type="domain" description="N-acetyltransferase" evidence="3">
    <location>
        <begin position="2"/>
        <end position="165"/>
    </location>
</feature>
<keyword evidence="5" id="KW-1185">Reference proteome</keyword>
<dbReference type="InterPro" id="IPR016181">
    <property type="entry name" value="Acyl_CoA_acyltransferase"/>
</dbReference>
<dbReference type="Proteomes" id="UP000184420">
    <property type="component" value="Unassembled WGS sequence"/>
</dbReference>
<dbReference type="InterPro" id="IPR017255">
    <property type="entry name" value="AcTrfase_GNAT_prd"/>
</dbReference>
<accession>A0A1M6UZX0</accession>
<evidence type="ECO:0000313" key="5">
    <source>
        <dbReference type="Proteomes" id="UP000184420"/>
    </source>
</evidence>
<organism evidence="4 5">
    <name type="scientific">Chitinophaga jiangningensis</name>
    <dbReference type="NCBI Taxonomy" id="1419482"/>
    <lineage>
        <taxon>Bacteria</taxon>
        <taxon>Pseudomonadati</taxon>
        <taxon>Bacteroidota</taxon>
        <taxon>Chitinophagia</taxon>
        <taxon>Chitinophagales</taxon>
        <taxon>Chitinophagaceae</taxon>
        <taxon>Chitinophaga</taxon>
    </lineage>
</organism>
<dbReference type="OrthoDB" id="9800604at2"/>